<keyword evidence="1" id="KW-0812">Transmembrane</keyword>
<name>A0A2X0IQD9_9ACTN</name>
<keyword evidence="1" id="KW-1133">Transmembrane helix</keyword>
<dbReference type="Pfam" id="PF10756">
    <property type="entry name" value="bPH_6"/>
    <property type="match status" value="1"/>
</dbReference>
<reference evidence="3 4" key="1">
    <citation type="submission" date="2018-06" db="EMBL/GenBank/DDBJ databases">
        <title>Streptacidiphilus pinicola sp. nov., isolated from pine grove soil.</title>
        <authorList>
            <person name="Roh S.G."/>
            <person name="Park S."/>
            <person name="Kim M.-K."/>
            <person name="Yun B.-R."/>
            <person name="Park J."/>
            <person name="Kim M.J."/>
            <person name="Kim Y.S."/>
            <person name="Kim S.B."/>
        </authorList>
    </citation>
    <scope>NUCLEOTIDE SEQUENCE [LARGE SCALE GENOMIC DNA]</scope>
    <source>
        <strain evidence="3 4">MMS16-CNU450</strain>
    </source>
</reference>
<protein>
    <submittedName>
        <fullName evidence="3">PH domain-containing protein</fullName>
    </submittedName>
</protein>
<sequence>MSDTPARENTAPTFQDKVYRSGGGIVGGVLLLALLLWLCIDAMVRGAGTAPGLAAAVLVLGIPLICAFTLWPQVRAGADRLLVRNPFRTIETRWDGVESLSAALSVELRAGGHKFVIWALPVSLRQRKRASRRAMIDTGDRATVSRTPRPSLFGAPATASTGPTAAYADKAVDELNERVTAYREELAADAGEPEVKVRWTWWIIAPMVAGAATLIILLAVG</sequence>
<evidence type="ECO:0000313" key="3">
    <source>
        <dbReference type="EMBL" id="RAG87432.1"/>
    </source>
</evidence>
<proteinExistence type="predicted"/>
<comment type="caution">
    <text evidence="3">The sequence shown here is derived from an EMBL/GenBank/DDBJ whole genome shotgun (WGS) entry which is preliminary data.</text>
</comment>
<feature type="domain" description="Low molecular weight protein antigen 6 PH" evidence="2">
    <location>
        <begin position="71"/>
        <end position="130"/>
    </location>
</feature>
<dbReference type="Proteomes" id="UP000248889">
    <property type="component" value="Unassembled WGS sequence"/>
</dbReference>
<keyword evidence="4" id="KW-1185">Reference proteome</keyword>
<feature type="transmembrane region" description="Helical" evidence="1">
    <location>
        <begin position="52"/>
        <end position="71"/>
    </location>
</feature>
<dbReference type="InterPro" id="IPR019692">
    <property type="entry name" value="CFP-6_PH"/>
</dbReference>
<feature type="transmembrane region" description="Helical" evidence="1">
    <location>
        <begin position="20"/>
        <end position="40"/>
    </location>
</feature>
<accession>A0A2X0IQD9</accession>
<keyword evidence="1" id="KW-0472">Membrane</keyword>
<organism evidence="3 4">
    <name type="scientific">Streptacidiphilus pinicola</name>
    <dbReference type="NCBI Taxonomy" id="2219663"/>
    <lineage>
        <taxon>Bacteria</taxon>
        <taxon>Bacillati</taxon>
        <taxon>Actinomycetota</taxon>
        <taxon>Actinomycetes</taxon>
        <taxon>Kitasatosporales</taxon>
        <taxon>Streptomycetaceae</taxon>
        <taxon>Streptacidiphilus</taxon>
    </lineage>
</organism>
<dbReference type="RefSeq" id="WP_111498743.1">
    <property type="nucleotide sequence ID" value="NZ_QKYN01000007.1"/>
</dbReference>
<feature type="transmembrane region" description="Helical" evidence="1">
    <location>
        <begin position="199"/>
        <end position="220"/>
    </location>
</feature>
<gene>
    <name evidence="3" type="ORF">DN069_00935</name>
</gene>
<dbReference type="AlphaFoldDB" id="A0A2X0IQD9"/>
<evidence type="ECO:0000313" key="4">
    <source>
        <dbReference type="Proteomes" id="UP000248889"/>
    </source>
</evidence>
<evidence type="ECO:0000259" key="2">
    <source>
        <dbReference type="Pfam" id="PF10756"/>
    </source>
</evidence>
<evidence type="ECO:0000256" key="1">
    <source>
        <dbReference type="SAM" id="Phobius"/>
    </source>
</evidence>
<dbReference type="EMBL" id="QKYN01000007">
    <property type="protein sequence ID" value="RAG87432.1"/>
    <property type="molecule type" value="Genomic_DNA"/>
</dbReference>
<dbReference type="OrthoDB" id="4337405at2"/>